<evidence type="ECO:0000256" key="5">
    <source>
        <dbReference type="ARBA" id="ARBA00023242"/>
    </source>
</evidence>
<dbReference type="PANTHER" id="PTHR13218:SF8">
    <property type="entry name" value="TRANSCRIPTION INITIATION FACTOR TFIID SUBUNIT 11"/>
    <property type="match status" value="1"/>
</dbReference>
<keyword evidence="10" id="KW-1185">Reference proteome</keyword>
<feature type="region of interest" description="Disordered" evidence="7">
    <location>
        <begin position="58"/>
        <end position="100"/>
    </location>
</feature>
<dbReference type="Proteomes" id="UP000749559">
    <property type="component" value="Unassembled WGS sequence"/>
</dbReference>
<accession>A0A8S4NVF6</accession>
<sequence>MDQEIAYDQLKTSEGTLKIDSTIEPTPKRMKTGEEKLSCKTETESDCLAKSEGIQGANCYQVPSSVSENDGDSDKKKDGVEENKPTVLPQKKGESQDDERKKMQILVSNFSEDQLNRYEMYRRAALPKASIRKVMSTITGSVPSQNVLVAMSGIAKVFVGELVEEAIEVMEKWGEKPPILPKHLREASRLLKQKQITNINTNHKKRMFV</sequence>
<evidence type="ECO:0000256" key="4">
    <source>
        <dbReference type="ARBA" id="ARBA00023163"/>
    </source>
</evidence>
<comment type="similarity">
    <text evidence="2">Belongs to the TAF11 family.</text>
</comment>
<keyword evidence="4" id="KW-0804">Transcription</keyword>
<reference evidence="9" key="1">
    <citation type="submission" date="2022-03" db="EMBL/GenBank/DDBJ databases">
        <authorList>
            <person name="Martin C."/>
        </authorList>
    </citation>
    <scope>NUCLEOTIDE SEQUENCE</scope>
</reference>
<feature type="compositionally biased region" description="Basic and acidic residues" evidence="7">
    <location>
        <begin position="91"/>
        <end position="100"/>
    </location>
</feature>
<comment type="caution">
    <text evidence="9">The sequence shown here is derived from an EMBL/GenBank/DDBJ whole genome shotgun (WGS) entry which is preliminary data.</text>
</comment>
<proteinExistence type="inferred from homology"/>
<dbReference type="GO" id="GO:0016251">
    <property type="term" value="F:RNA polymerase II general transcription initiation factor activity"/>
    <property type="evidence" value="ECO:0007669"/>
    <property type="project" value="TreeGrafter"/>
</dbReference>
<feature type="compositionally biased region" description="Basic and acidic residues" evidence="7">
    <location>
        <begin position="31"/>
        <end position="43"/>
    </location>
</feature>
<feature type="domain" description="TAFII28-like protein" evidence="8">
    <location>
        <begin position="105"/>
        <end position="189"/>
    </location>
</feature>
<evidence type="ECO:0000256" key="6">
    <source>
        <dbReference type="ARBA" id="ARBA00072882"/>
    </source>
</evidence>
<name>A0A8S4NVF6_OWEFU</name>
<dbReference type="AlphaFoldDB" id="A0A8S4NVF6"/>
<dbReference type="InterPro" id="IPR006809">
    <property type="entry name" value="TAFII28_dom"/>
</dbReference>
<gene>
    <name evidence="9" type="ORF">OFUS_LOCUS11921</name>
</gene>
<comment type="subcellular location">
    <subcellularLocation>
        <location evidence="1">Nucleus</location>
    </subcellularLocation>
</comment>
<dbReference type="GO" id="GO:0051123">
    <property type="term" value="P:RNA polymerase II preinitiation complex assembly"/>
    <property type="evidence" value="ECO:0007669"/>
    <property type="project" value="InterPro"/>
</dbReference>
<evidence type="ECO:0000256" key="7">
    <source>
        <dbReference type="SAM" id="MobiDB-lite"/>
    </source>
</evidence>
<dbReference type="CDD" id="cd08048">
    <property type="entry name" value="HFD_TAF11"/>
    <property type="match status" value="1"/>
</dbReference>
<keyword evidence="5" id="KW-0539">Nucleus</keyword>
<dbReference type="InterPro" id="IPR009072">
    <property type="entry name" value="Histone-fold"/>
</dbReference>
<dbReference type="PANTHER" id="PTHR13218">
    <property type="entry name" value="TRANSCRIPTION INITIATION FACTOR TFIID SUBUNIT 11-RELATED"/>
    <property type="match status" value="1"/>
</dbReference>
<evidence type="ECO:0000259" key="8">
    <source>
        <dbReference type="Pfam" id="PF04719"/>
    </source>
</evidence>
<dbReference type="Gene3D" id="1.10.20.10">
    <property type="entry name" value="Histone, subunit A"/>
    <property type="match status" value="1"/>
</dbReference>
<organism evidence="9 10">
    <name type="scientific">Owenia fusiformis</name>
    <name type="common">Polychaete worm</name>
    <dbReference type="NCBI Taxonomy" id="6347"/>
    <lineage>
        <taxon>Eukaryota</taxon>
        <taxon>Metazoa</taxon>
        <taxon>Spiralia</taxon>
        <taxon>Lophotrochozoa</taxon>
        <taxon>Annelida</taxon>
        <taxon>Polychaeta</taxon>
        <taxon>Sedentaria</taxon>
        <taxon>Canalipalpata</taxon>
        <taxon>Sabellida</taxon>
        <taxon>Oweniida</taxon>
        <taxon>Oweniidae</taxon>
        <taxon>Owenia</taxon>
    </lineage>
</organism>
<dbReference type="InterPro" id="IPR045127">
    <property type="entry name" value="TAF11-like"/>
</dbReference>
<evidence type="ECO:0000256" key="3">
    <source>
        <dbReference type="ARBA" id="ARBA00023015"/>
    </source>
</evidence>
<dbReference type="Pfam" id="PF04719">
    <property type="entry name" value="TAFII28"/>
    <property type="match status" value="1"/>
</dbReference>
<dbReference type="EMBL" id="CAIIXF020000006">
    <property type="protein sequence ID" value="CAH1785923.1"/>
    <property type="molecule type" value="Genomic_DNA"/>
</dbReference>
<keyword evidence="3" id="KW-0805">Transcription regulation</keyword>
<evidence type="ECO:0000256" key="2">
    <source>
        <dbReference type="ARBA" id="ARBA00009788"/>
    </source>
</evidence>
<dbReference type="GO" id="GO:0046982">
    <property type="term" value="F:protein heterodimerization activity"/>
    <property type="evidence" value="ECO:0007669"/>
    <property type="project" value="InterPro"/>
</dbReference>
<dbReference type="SUPFAM" id="SSF47113">
    <property type="entry name" value="Histone-fold"/>
    <property type="match status" value="1"/>
</dbReference>
<dbReference type="FunFam" id="1.10.20.10:FF:000061">
    <property type="entry name" value="TFIID subunit"/>
    <property type="match status" value="1"/>
</dbReference>
<dbReference type="OrthoDB" id="28335at2759"/>
<evidence type="ECO:0000313" key="10">
    <source>
        <dbReference type="Proteomes" id="UP000749559"/>
    </source>
</evidence>
<feature type="compositionally biased region" description="Basic and acidic residues" evidence="7">
    <location>
        <begin position="72"/>
        <end position="84"/>
    </location>
</feature>
<feature type="region of interest" description="Disordered" evidence="7">
    <location>
        <begin position="1"/>
        <end position="43"/>
    </location>
</feature>
<dbReference type="GO" id="GO:0005669">
    <property type="term" value="C:transcription factor TFIID complex"/>
    <property type="evidence" value="ECO:0007669"/>
    <property type="project" value="InterPro"/>
</dbReference>
<evidence type="ECO:0000313" key="9">
    <source>
        <dbReference type="EMBL" id="CAH1785923.1"/>
    </source>
</evidence>
<evidence type="ECO:0000256" key="1">
    <source>
        <dbReference type="ARBA" id="ARBA00004123"/>
    </source>
</evidence>
<protein>
    <recommendedName>
        <fullName evidence="6">Transcription initiation factor TFIID subunit 11</fullName>
    </recommendedName>
</protein>